<comment type="caution">
    <text evidence="3">The sequence shown here is derived from an EMBL/GenBank/DDBJ whole genome shotgun (WGS) entry which is preliminary data.</text>
</comment>
<sequence>MQIIKQIWEKFQRVAELTLKVLEEGIDLLSFEEKLWQELNNLGQEVLREVLEAKDAYLREHREERPGWQVERRDDPKEVLSLFGLVSYKRTYYRHRETGERAHLVDRLVGYGPHTRVDPLVKAQVLEEAVELSYRKSGERVGKGNQEVVLSGEAVKKVVHDFIPEELPEPPKEKRRVKVLYVEADEDHVAGQDGKKYLPRLVYIHEGKEEVGKGRFKLKCPYYLGGLYPDTDELWLDVLAYIEEHYELSGIERIYLCGDGGGWIKKGLEFLPRSLFVLDLFHLDKYLVAALGDNKEAYGEIWAALRRGDRVGVEKVLKEAARKAETPGRRKAVHDCRRYIDQNWEGIMAYRLYPEAQLGVSAEAHVSHILAARLSSRPMAQDFARGVDRMARLRVAKANGVSLREQYVARWREGLKALKIDKAAVEEERRRLRKVSGEVFDNLPALRGSVTPLTKALKALSRNVSLLW</sequence>
<gene>
    <name evidence="3" type="ORF">DXX99_10360</name>
</gene>
<feature type="coiled-coil region" evidence="2">
    <location>
        <begin position="408"/>
        <end position="435"/>
    </location>
</feature>
<dbReference type="OrthoDB" id="1719576at2"/>
<dbReference type="Proteomes" id="UP000256329">
    <property type="component" value="Unassembled WGS sequence"/>
</dbReference>
<accession>A0A3D8P256</accession>
<evidence type="ECO:0000256" key="1">
    <source>
        <dbReference type="ARBA" id="ARBA00006539"/>
    </source>
</evidence>
<protein>
    <submittedName>
        <fullName evidence="3">ISLre2 family transposase</fullName>
    </submittedName>
</protein>
<comment type="similarity">
    <text evidence="1">Belongs to the UPF0236 family.</text>
</comment>
<dbReference type="Pfam" id="PF06782">
    <property type="entry name" value="UPF0236"/>
    <property type="match status" value="1"/>
</dbReference>
<organism evidence="3 4">
    <name type="scientific">Ammonifex thiophilus</name>
    <dbReference type="NCBI Taxonomy" id="444093"/>
    <lineage>
        <taxon>Bacteria</taxon>
        <taxon>Bacillati</taxon>
        <taxon>Bacillota</taxon>
        <taxon>Clostridia</taxon>
        <taxon>Thermoanaerobacterales</taxon>
        <taxon>Thermoanaerobacteraceae</taxon>
        <taxon>Ammonifex</taxon>
    </lineage>
</organism>
<dbReference type="AlphaFoldDB" id="A0A3D8P256"/>
<proteinExistence type="inferred from homology"/>
<evidence type="ECO:0000313" key="4">
    <source>
        <dbReference type="Proteomes" id="UP000256329"/>
    </source>
</evidence>
<dbReference type="EMBL" id="QSLN01000029">
    <property type="protein sequence ID" value="RDV80879.1"/>
    <property type="molecule type" value="Genomic_DNA"/>
</dbReference>
<name>A0A3D8P256_9THEO</name>
<dbReference type="NCBIfam" id="NF033529">
    <property type="entry name" value="transpos_ISLre2"/>
    <property type="match status" value="1"/>
</dbReference>
<reference evidence="3 4" key="1">
    <citation type="submission" date="2018-08" db="EMBL/GenBank/DDBJ databases">
        <title>Form III RuBisCO-mediated autotrophy in Thermodesulfobium bacteria.</title>
        <authorList>
            <person name="Toshchakov S.V."/>
            <person name="Kublanov I.V."/>
            <person name="Frolov E."/>
            <person name="Bonch-Osmolovskaya E.A."/>
            <person name="Tourova T.P."/>
            <person name="Chernych N.A."/>
            <person name="Lebedinsky A.V."/>
        </authorList>
    </citation>
    <scope>NUCLEOTIDE SEQUENCE [LARGE SCALE GENOMIC DNA]</scope>
    <source>
        <strain evidence="3 4">SR</strain>
    </source>
</reference>
<dbReference type="InterPro" id="IPR009620">
    <property type="entry name" value="UPF0236"/>
</dbReference>
<dbReference type="RefSeq" id="WP_115793406.1">
    <property type="nucleotide sequence ID" value="NZ_QSLN01000029.1"/>
</dbReference>
<evidence type="ECO:0000313" key="3">
    <source>
        <dbReference type="EMBL" id="RDV80879.1"/>
    </source>
</evidence>
<keyword evidence="4" id="KW-1185">Reference proteome</keyword>
<evidence type="ECO:0000256" key="2">
    <source>
        <dbReference type="SAM" id="Coils"/>
    </source>
</evidence>
<keyword evidence="2" id="KW-0175">Coiled coil</keyword>